<dbReference type="PROSITE" id="PS01321">
    <property type="entry name" value="RUVC"/>
    <property type="match status" value="1"/>
</dbReference>
<keyword evidence="7 13" id="KW-0378">Hydrolase</keyword>
<dbReference type="NCBIfam" id="TIGR00228">
    <property type="entry name" value="ruvC"/>
    <property type="match status" value="1"/>
</dbReference>
<feature type="binding site" evidence="13">
    <location>
        <position position="14"/>
    </location>
    <ligand>
        <name>Mg(2+)</name>
        <dbReference type="ChEBI" id="CHEBI:18420"/>
        <label>1</label>
    </ligand>
</feature>
<dbReference type="Pfam" id="PF02075">
    <property type="entry name" value="RuvC"/>
    <property type="match status" value="1"/>
</dbReference>
<dbReference type="GO" id="GO:0008821">
    <property type="term" value="F:crossover junction DNA endonuclease activity"/>
    <property type="evidence" value="ECO:0007669"/>
    <property type="project" value="UniProtKB-UniRule"/>
</dbReference>
<keyword evidence="4 13" id="KW-0479">Metal-binding</keyword>
<keyword evidence="9 13" id="KW-0238">DNA-binding</keyword>
<evidence type="ECO:0000256" key="2">
    <source>
        <dbReference type="ARBA" id="ARBA00022490"/>
    </source>
</evidence>
<evidence type="ECO:0000256" key="1">
    <source>
        <dbReference type="ARBA" id="ARBA00009518"/>
    </source>
</evidence>
<dbReference type="Gene3D" id="3.30.420.10">
    <property type="entry name" value="Ribonuclease H-like superfamily/Ribonuclease H"/>
    <property type="match status" value="1"/>
</dbReference>
<evidence type="ECO:0000256" key="13">
    <source>
        <dbReference type="HAMAP-Rule" id="MF_00034"/>
    </source>
</evidence>
<dbReference type="RefSeq" id="WP_078683775.1">
    <property type="nucleotide sequence ID" value="NZ_FUYA01000001.1"/>
</dbReference>
<feature type="active site" evidence="13">
    <location>
        <position position="14"/>
    </location>
</feature>
<dbReference type="OrthoDB" id="9805499at2"/>
<dbReference type="HAMAP" id="MF_00034">
    <property type="entry name" value="RuvC"/>
    <property type="match status" value="1"/>
</dbReference>
<evidence type="ECO:0000256" key="9">
    <source>
        <dbReference type="ARBA" id="ARBA00023125"/>
    </source>
</evidence>
<gene>
    <name evidence="13" type="primary">ruvC</name>
    <name evidence="15" type="ORF">SAMN02745702_00469</name>
</gene>
<reference evidence="15 16" key="1">
    <citation type="submission" date="2017-02" db="EMBL/GenBank/DDBJ databases">
        <authorList>
            <person name="Peterson S.W."/>
        </authorList>
    </citation>
    <scope>NUCLEOTIDE SEQUENCE [LARGE SCALE GENOMIC DNA]</scope>
    <source>
        <strain evidence="15 16">DSM 18034</strain>
    </source>
</reference>
<keyword evidence="6 13" id="KW-0227">DNA damage</keyword>
<dbReference type="AlphaFoldDB" id="A0A1T4VJK2"/>
<dbReference type="SUPFAM" id="SSF53098">
    <property type="entry name" value="Ribonuclease H-like"/>
    <property type="match status" value="1"/>
</dbReference>
<keyword evidence="5 13" id="KW-0255">Endonuclease</keyword>
<dbReference type="FunFam" id="3.30.420.10:FF:000002">
    <property type="entry name" value="Crossover junction endodeoxyribonuclease RuvC"/>
    <property type="match status" value="1"/>
</dbReference>
<comment type="cofactor">
    <cofactor evidence="13">
        <name>Mg(2+)</name>
        <dbReference type="ChEBI" id="CHEBI:18420"/>
    </cofactor>
    <text evidence="13">Binds 2 Mg(2+) ion per subunit.</text>
</comment>
<keyword evidence="10 13" id="KW-0233">DNA recombination</keyword>
<evidence type="ECO:0000313" key="16">
    <source>
        <dbReference type="Proteomes" id="UP000189733"/>
    </source>
</evidence>
<evidence type="ECO:0000256" key="6">
    <source>
        <dbReference type="ARBA" id="ARBA00022763"/>
    </source>
</evidence>
<dbReference type="GO" id="GO:0006281">
    <property type="term" value="P:DNA repair"/>
    <property type="evidence" value="ECO:0007669"/>
    <property type="project" value="UniProtKB-UniRule"/>
</dbReference>
<dbReference type="GO" id="GO:0048476">
    <property type="term" value="C:Holliday junction resolvase complex"/>
    <property type="evidence" value="ECO:0007669"/>
    <property type="project" value="UniProtKB-UniRule"/>
</dbReference>
<dbReference type="GO" id="GO:0003677">
    <property type="term" value="F:DNA binding"/>
    <property type="evidence" value="ECO:0007669"/>
    <property type="project" value="UniProtKB-KW"/>
</dbReference>
<dbReference type="GO" id="GO:0006310">
    <property type="term" value="P:DNA recombination"/>
    <property type="evidence" value="ECO:0007669"/>
    <property type="project" value="UniProtKB-UniRule"/>
</dbReference>
<comment type="function">
    <text evidence="13">The RuvA-RuvB-RuvC complex processes Holliday junction (HJ) DNA during genetic recombination and DNA repair. Endonuclease that resolves HJ intermediates. Cleaves cruciform DNA by making single-stranded nicks across the HJ at symmetrical positions within the homologous arms, yielding a 5'-phosphate and a 3'-hydroxyl group; requires a central core of homology in the junction. The consensus cleavage sequence is 5'-(A/T)TT(C/G)-3'. Cleavage occurs on the 3'-side of the TT dinucleotide at the point of strand exchange. HJ branch migration catalyzed by RuvA-RuvB allows RuvC to scan DNA until it finds its consensus sequence, where it cleaves and resolves the cruciform DNA.</text>
</comment>
<dbReference type="PANTHER" id="PTHR30194:SF3">
    <property type="entry name" value="CROSSOVER JUNCTION ENDODEOXYRIBONUCLEASE RUVC"/>
    <property type="match status" value="1"/>
</dbReference>
<dbReference type="InterPro" id="IPR002176">
    <property type="entry name" value="X-over_junc_endoDNase_RuvC"/>
</dbReference>
<name>A0A1T4VJK2_9BACT</name>
<evidence type="ECO:0000256" key="5">
    <source>
        <dbReference type="ARBA" id="ARBA00022759"/>
    </source>
</evidence>
<dbReference type="EC" id="3.1.21.10" evidence="13 14"/>
<comment type="catalytic activity">
    <reaction evidence="12 13">
        <text>Endonucleolytic cleavage at a junction such as a reciprocal single-stranded crossover between two homologous DNA duplexes (Holliday junction).</text>
        <dbReference type="EC" id="3.1.21.10"/>
    </reaction>
</comment>
<dbReference type="EMBL" id="FUYA01000001">
    <property type="protein sequence ID" value="SKA65103.1"/>
    <property type="molecule type" value="Genomic_DNA"/>
</dbReference>
<organism evidence="15 16">
    <name type="scientific">Desulfobaculum bizertense DSM 18034</name>
    <dbReference type="NCBI Taxonomy" id="1121442"/>
    <lineage>
        <taxon>Bacteria</taxon>
        <taxon>Pseudomonadati</taxon>
        <taxon>Thermodesulfobacteriota</taxon>
        <taxon>Desulfovibrionia</taxon>
        <taxon>Desulfovibrionales</taxon>
        <taxon>Desulfovibrionaceae</taxon>
        <taxon>Desulfobaculum</taxon>
    </lineage>
</organism>
<dbReference type="GO" id="GO:0005737">
    <property type="term" value="C:cytoplasm"/>
    <property type="evidence" value="ECO:0007669"/>
    <property type="project" value="UniProtKB-SubCell"/>
</dbReference>
<dbReference type="GO" id="GO:0000287">
    <property type="term" value="F:magnesium ion binding"/>
    <property type="evidence" value="ECO:0007669"/>
    <property type="project" value="UniProtKB-UniRule"/>
</dbReference>
<dbReference type="Proteomes" id="UP000189733">
    <property type="component" value="Unassembled WGS sequence"/>
</dbReference>
<feature type="active site" evidence="13">
    <location>
        <position position="147"/>
    </location>
</feature>
<keyword evidence="16" id="KW-1185">Reference proteome</keyword>
<feature type="active site" evidence="13">
    <location>
        <position position="74"/>
    </location>
</feature>
<evidence type="ECO:0000256" key="8">
    <source>
        <dbReference type="ARBA" id="ARBA00022842"/>
    </source>
</evidence>
<evidence type="ECO:0000256" key="11">
    <source>
        <dbReference type="ARBA" id="ARBA00023204"/>
    </source>
</evidence>
<comment type="subunit">
    <text evidence="13">Homodimer which binds Holliday junction (HJ) DNA. The HJ becomes 2-fold symmetrical on binding to RuvC with unstacked arms; it has a different conformation from HJ DNA in complex with RuvA. In the full resolvosome a probable DNA-RuvA(4)-RuvB(12)-RuvC(2) complex forms which resolves the HJ.</text>
</comment>
<accession>A0A1T4VJK2</accession>
<keyword evidence="11 13" id="KW-0234">DNA repair</keyword>
<evidence type="ECO:0000256" key="12">
    <source>
        <dbReference type="ARBA" id="ARBA00029354"/>
    </source>
</evidence>
<feature type="binding site" evidence="13">
    <location>
        <position position="74"/>
    </location>
    <ligand>
        <name>Mg(2+)</name>
        <dbReference type="ChEBI" id="CHEBI:18420"/>
        <label>2</label>
    </ligand>
</feature>
<evidence type="ECO:0000256" key="7">
    <source>
        <dbReference type="ARBA" id="ARBA00022801"/>
    </source>
</evidence>
<evidence type="ECO:0000256" key="3">
    <source>
        <dbReference type="ARBA" id="ARBA00022722"/>
    </source>
</evidence>
<dbReference type="InterPro" id="IPR020563">
    <property type="entry name" value="X-over_junc_endoDNase_Mg_BS"/>
</dbReference>
<keyword evidence="2 13" id="KW-0963">Cytoplasm</keyword>
<protein>
    <recommendedName>
        <fullName evidence="13 14">Crossover junction endodeoxyribonuclease RuvC</fullName>
        <ecNumber evidence="13 14">3.1.21.10</ecNumber>
    </recommendedName>
    <alternativeName>
        <fullName evidence="13">Holliday junction nuclease RuvC</fullName>
    </alternativeName>
    <alternativeName>
        <fullName evidence="13">Holliday junction resolvase RuvC</fullName>
    </alternativeName>
</protein>
<keyword evidence="3 13" id="KW-0540">Nuclease</keyword>
<keyword evidence="8 13" id="KW-0460">Magnesium</keyword>
<dbReference type="STRING" id="1121442.SAMN02745702_00469"/>
<sequence length="170" mass="17946">MGADSKDVCVLGIDPGSRVTGFGIVREVSGCARLVETGTLRMGSEKNLGRRLGKIYEGIAALVEKYQPDEAAIENVFVSKNTMSALKLGQARGAAIAACAVAGLPVSEYEPTKVKQALVGTGRAQKSQVAFMVAQILGVPKPDWAEDASDALGIALCHLNMRRMKRLTGL</sequence>
<comment type="similarity">
    <text evidence="1 13">Belongs to the RuvC family.</text>
</comment>
<dbReference type="PANTHER" id="PTHR30194">
    <property type="entry name" value="CROSSOVER JUNCTION ENDODEOXYRIBONUCLEASE RUVC"/>
    <property type="match status" value="1"/>
</dbReference>
<dbReference type="CDD" id="cd16962">
    <property type="entry name" value="RuvC"/>
    <property type="match status" value="1"/>
</dbReference>
<dbReference type="InterPro" id="IPR012337">
    <property type="entry name" value="RNaseH-like_sf"/>
</dbReference>
<comment type="subcellular location">
    <subcellularLocation>
        <location evidence="13">Cytoplasm</location>
    </subcellularLocation>
</comment>
<evidence type="ECO:0000256" key="14">
    <source>
        <dbReference type="NCBIfam" id="TIGR00228"/>
    </source>
</evidence>
<feature type="binding site" evidence="13">
    <location>
        <position position="147"/>
    </location>
    <ligand>
        <name>Mg(2+)</name>
        <dbReference type="ChEBI" id="CHEBI:18420"/>
        <label>1</label>
    </ligand>
</feature>
<dbReference type="PRINTS" id="PR00696">
    <property type="entry name" value="RSOLVASERUVC"/>
</dbReference>
<evidence type="ECO:0000313" key="15">
    <source>
        <dbReference type="EMBL" id="SKA65103.1"/>
    </source>
</evidence>
<dbReference type="InterPro" id="IPR036397">
    <property type="entry name" value="RNaseH_sf"/>
</dbReference>
<evidence type="ECO:0000256" key="4">
    <source>
        <dbReference type="ARBA" id="ARBA00022723"/>
    </source>
</evidence>
<proteinExistence type="inferred from homology"/>
<evidence type="ECO:0000256" key="10">
    <source>
        <dbReference type="ARBA" id="ARBA00023172"/>
    </source>
</evidence>